<comment type="caution">
    <text evidence="1">The sequence shown here is derived from an EMBL/GenBank/DDBJ whole genome shotgun (WGS) entry which is preliminary data.</text>
</comment>
<reference evidence="1 2" key="1">
    <citation type="journal article" date="2017" name="Chemistry">
        <title>Isolation, Biosynthesis and Chemical Modifications of Rubterolones A-F: Rare Tropolone Alkaloids from Actinomadura sp. 5-2.</title>
        <authorList>
            <person name="Guo H."/>
            <person name="Benndorf R."/>
            <person name="Leichnitz D."/>
            <person name="Klassen J.L."/>
            <person name="Vollmers J."/>
            <person name="Gorls H."/>
            <person name="Steinacker M."/>
            <person name="Weigel C."/>
            <person name="Dahse H.M."/>
            <person name="Kaster A.K."/>
            <person name="de Beer Z.W."/>
            <person name="Poulsen M."/>
            <person name="Beemelmanns C."/>
        </authorList>
    </citation>
    <scope>NUCLEOTIDE SEQUENCE [LARGE SCALE GENOMIC DNA]</scope>
    <source>
        <strain evidence="1 2">5-2</strain>
    </source>
</reference>
<name>A0A2P4UHW1_9ACTN</name>
<organism evidence="1 2">
    <name type="scientific">Actinomadura rubteroloni</name>
    <dbReference type="NCBI Taxonomy" id="1926885"/>
    <lineage>
        <taxon>Bacteria</taxon>
        <taxon>Bacillati</taxon>
        <taxon>Actinomycetota</taxon>
        <taxon>Actinomycetes</taxon>
        <taxon>Streptosporangiales</taxon>
        <taxon>Thermomonosporaceae</taxon>
        <taxon>Actinomadura</taxon>
    </lineage>
</organism>
<sequence>MSSDDTGGLRRVRAAVDCPVAAGEYGFDLPCYLRLLDAVGEPQADANGADRPAQALA</sequence>
<evidence type="ECO:0000313" key="2">
    <source>
        <dbReference type="Proteomes" id="UP000242367"/>
    </source>
</evidence>
<dbReference type="AlphaFoldDB" id="A0A2P4UHW1"/>
<keyword evidence="2" id="KW-1185">Reference proteome</keyword>
<dbReference type="EMBL" id="MTBP01000002">
    <property type="protein sequence ID" value="POM24578.1"/>
    <property type="molecule type" value="Genomic_DNA"/>
</dbReference>
<accession>A0A2P4UHW1</accession>
<protein>
    <submittedName>
        <fullName evidence="1">Uncharacterized protein</fullName>
    </submittedName>
</protein>
<gene>
    <name evidence="1" type="ORF">BTM25_32070</name>
</gene>
<dbReference type="Proteomes" id="UP000242367">
    <property type="component" value="Unassembled WGS sequence"/>
</dbReference>
<evidence type="ECO:0000313" key="1">
    <source>
        <dbReference type="EMBL" id="POM24578.1"/>
    </source>
</evidence>
<dbReference type="RefSeq" id="WP_205648121.1">
    <property type="nucleotide sequence ID" value="NZ_MTBP01000002.1"/>
</dbReference>
<proteinExistence type="predicted"/>